<gene>
    <name evidence="1" type="ORF">BN2614_LOCUS1</name>
</gene>
<name>A0A9X9Q3W2_GULGU</name>
<protein>
    <submittedName>
        <fullName evidence="1">Uncharacterized protein</fullName>
    </submittedName>
</protein>
<reference evidence="1 2" key="1">
    <citation type="submission" date="2018-10" db="EMBL/GenBank/DDBJ databases">
        <authorList>
            <person name="Ekblom R."/>
            <person name="Jareborg N."/>
        </authorList>
    </citation>
    <scope>NUCLEOTIDE SEQUENCE [LARGE SCALE GENOMIC DNA]</scope>
    <source>
        <tissue evidence="1">Muscle</tissue>
    </source>
</reference>
<proteinExistence type="predicted"/>
<comment type="caution">
    <text evidence="1">The sequence shown here is derived from an EMBL/GenBank/DDBJ whole genome shotgun (WGS) entry which is preliminary data.</text>
</comment>
<evidence type="ECO:0000313" key="1">
    <source>
        <dbReference type="EMBL" id="VCX05511.1"/>
    </source>
</evidence>
<dbReference type="EMBL" id="CYRY02031563">
    <property type="protein sequence ID" value="VCX05511.1"/>
    <property type="molecule type" value="Genomic_DNA"/>
</dbReference>
<organism evidence="1 2">
    <name type="scientific">Gulo gulo</name>
    <name type="common">Wolverine</name>
    <name type="synonym">Gluton</name>
    <dbReference type="NCBI Taxonomy" id="48420"/>
    <lineage>
        <taxon>Eukaryota</taxon>
        <taxon>Metazoa</taxon>
        <taxon>Chordata</taxon>
        <taxon>Craniata</taxon>
        <taxon>Vertebrata</taxon>
        <taxon>Euteleostomi</taxon>
        <taxon>Mammalia</taxon>
        <taxon>Eutheria</taxon>
        <taxon>Laurasiatheria</taxon>
        <taxon>Carnivora</taxon>
        <taxon>Caniformia</taxon>
        <taxon>Musteloidea</taxon>
        <taxon>Mustelidae</taxon>
        <taxon>Guloninae</taxon>
        <taxon>Gulo</taxon>
    </lineage>
</organism>
<sequence>MPCTSSGTVETSPCPWGFSHEFLDWHFSFPALRSHGWASPWHWDESWWVGGLAPSTVPGSECMFLRLERRGIGAKKSLSPGGQPGSHDRN</sequence>
<dbReference type="AlphaFoldDB" id="A0A9X9Q3W2"/>
<evidence type="ECO:0000313" key="2">
    <source>
        <dbReference type="Proteomes" id="UP000269945"/>
    </source>
</evidence>
<accession>A0A9X9Q3W2</accession>
<dbReference type="Proteomes" id="UP000269945">
    <property type="component" value="Unassembled WGS sequence"/>
</dbReference>
<keyword evidence="2" id="KW-1185">Reference proteome</keyword>